<dbReference type="Proteomes" id="UP000775213">
    <property type="component" value="Unassembled WGS sequence"/>
</dbReference>
<evidence type="ECO:0000313" key="2">
    <source>
        <dbReference type="Proteomes" id="UP000775213"/>
    </source>
</evidence>
<dbReference type="EMBL" id="JAGFBR010000010">
    <property type="protein sequence ID" value="KAH0460599.1"/>
    <property type="molecule type" value="Genomic_DNA"/>
</dbReference>
<accession>A0AAV7GXS5</accession>
<sequence length="64" mass="6851">MMDWTVKRKISGGRLILRSLGISFALQVHCSISDVVCISFSSKTDAGSIYQVGVGMQDSDAVQG</sequence>
<gene>
    <name evidence="1" type="ORF">IEQ34_011262</name>
</gene>
<reference evidence="1 2" key="1">
    <citation type="journal article" date="2021" name="Hortic Res">
        <title>Chromosome-scale assembly of the Dendrobium chrysotoxum genome enhances the understanding of orchid evolution.</title>
        <authorList>
            <person name="Zhang Y."/>
            <person name="Zhang G.Q."/>
            <person name="Zhang D."/>
            <person name="Liu X.D."/>
            <person name="Xu X.Y."/>
            <person name="Sun W.H."/>
            <person name="Yu X."/>
            <person name="Zhu X."/>
            <person name="Wang Z.W."/>
            <person name="Zhao X."/>
            <person name="Zhong W.Y."/>
            <person name="Chen H."/>
            <person name="Yin W.L."/>
            <person name="Huang T."/>
            <person name="Niu S.C."/>
            <person name="Liu Z.J."/>
        </authorList>
    </citation>
    <scope>NUCLEOTIDE SEQUENCE [LARGE SCALE GENOMIC DNA]</scope>
    <source>
        <strain evidence="1">Lindl</strain>
    </source>
</reference>
<protein>
    <submittedName>
        <fullName evidence="1">Uncharacterized protein</fullName>
    </submittedName>
</protein>
<name>A0AAV7GXS5_DENCH</name>
<proteinExistence type="predicted"/>
<organism evidence="1 2">
    <name type="scientific">Dendrobium chrysotoxum</name>
    <name type="common">Orchid</name>
    <dbReference type="NCBI Taxonomy" id="161865"/>
    <lineage>
        <taxon>Eukaryota</taxon>
        <taxon>Viridiplantae</taxon>
        <taxon>Streptophyta</taxon>
        <taxon>Embryophyta</taxon>
        <taxon>Tracheophyta</taxon>
        <taxon>Spermatophyta</taxon>
        <taxon>Magnoliopsida</taxon>
        <taxon>Liliopsida</taxon>
        <taxon>Asparagales</taxon>
        <taxon>Orchidaceae</taxon>
        <taxon>Epidendroideae</taxon>
        <taxon>Malaxideae</taxon>
        <taxon>Dendrobiinae</taxon>
        <taxon>Dendrobium</taxon>
    </lineage>
</organism>
<dbReference type="AlphaFoldDB" id="A0AAV7GXS5"/>
<comment type="caution">
    <text evidence="1">The sequence shown here is derived from an EMBL/GenBank/DDBJ whole genome shotgun (WGS) entry which is preliminary data.</text>
</comment>
<evidence type="ECO:0000313" key="1">
    <source>
        <dbReference type="EMBL" id="KAH0460599.1"/>
    </source>
</evidence>
<keyword evidence="2" id="KW-1185">Reference proteome</keyword>